<keyword evidence="2" id="KW-1185">Reference proteome</keyword>
<dbReference type="OrthoDB" id="1767129at2"/>
<dbReference type="AlphaFoldDB" id="A0A1I0CZK7"/>
<dbReference type="GeneID" id="78287704"/>
<sequence>MEILKIGKDLSVNPSSLEWQESDLDSSEGSGRNVLGDMFRDRITVKRKLSVTFPPMLTSEMSRILKAIEPIFFDITYPDPKEGKNVTMNVYVSDRTVPVYCFDKDANEWLWQGLAIEFIER</sequence>
<dbReference type="InterPro" id="IPR046557">
    <property type="entry name" value="DUF6711"/>
</dbReference>
<dbReference type="RefSeq" id="WP_092352491.1">
    <property type="nucleotide sequence ID" value="NZ_CAJTPY010000020.1"/>
</dbReference>
<dbReference type="Proteomes" id="UP000198558">
    <property type="component" value="Unassembled WGS sequence"/>
</dbReference>
<accession>A0A1I0CZK7</accession>
<dbReference type="EMBL" id="FOIN01000004">
    <property type="protein sequence ID" value="SET25311.1"/>
    <property type="molecule type" value="Genomic_DNA"/>
</dbReference>
<evidence type="ECO:0000313" key="1">
    <source>
        <dbReference type="EMBL" id="SET25311.1"/>
    </source>
</evidence>
<protein>
    <submittedName>
        <fullName evidence="1">Uncharacterized protein</fullName>
    </submittedName>
</protein>
<reference evidence="2" key="1">
    <citation type="submission" date="2016-10" db="EMBL/GenBank/DDBJ databases">
        <authorList>
            <person name="Varghese N."/>
            <person name="Submissions S."/>
        </authorList>
    </citation>
    <scope>NUCLEOTIDE SEQUENCE [LARGE SCALE GENOMIC DNA]</scope>
    <source>
        <strain evidence="2">DSM 1551</strain>
    </source>
</reference>
<evidence type="ECO:0000313" key="2">
    <source>
        <dbReference type="Proteomes" id="UP000198558"/>
    </source>
</evidence>
<gene>
    <name evidence="1" type="ORF">SAMN04489758_10485</name>
</gene>
<proteinExistence type="predicted"/>
<dbReference type="Pfam" id="PF20458">
    <property type="entry name" value="DUF6711"/>
    <property type="match status" value="1"/>
</dbReference>
<name>A0A1I0CZK7_9FIRM</name>
<organism evidence="1 2">
    <name type="scientific">Thomasclavelia cocleata</name>
    <dbReference type="NCBI Taxonomy" id="69824"/>
    <lineage>
        <taxon>Bacteria</taxon>
        <taxon>Bacillati</taxon>
        <taxon>Bacillota</taxon>
        <taxon>Erysipelotrichia</taxon>
        <taxon>Erysipelotrichales</taxon>
        <taxon>Coprobacillaceae</taxon>
        <taxon>Thomasclavelia</taxon>
    </lineage>
</organism>